<dbReference type="Gene3D" id="3.90.550.10">
    <property type="entry name" value="Spore Coat Polysaccharide Biosynthesis Protein SpsA, Chain A"/>
    <property type="match status" value="1"/>
</dbReference>
<dbReference type="Pfam" id="PF00535">
    <property type="entry name" value="Glycos_transf_2"/>
    <property type="match status" value="1"/>
</dbReference>
<feature type="non-terminal residue" evidence="5">
    <location>
        <position position="1"/>
    </location>
</feature>
<dbReference type="Proteomes" id="UP001288944">
    <property type="component" value="Unassembled WGS sequence"/>
</dbReference>
<dbReference type="PANTHER" id="PTHR43630:SF1">
    <property type="entry name" value="POLY-BETA-1,6-N-ACETYL-D-GLUCOSAMINE SYNTHASE"/>
    <property type="match status" value="1"/>
</dbReference>
<name>A0AAW9KS98_CLOPF</name>
<dbReference type="GO" id="GO:0016757">
    <property type="term" value="F:glycosyltransferase activity"/>
    <property type="evidence" value="ECO:0007669"/>
    <property type="project" value="UniProtKB-KW"/>
</dbReference>
<comment type="caution">
    <text evidence="5">The sequence shown here is derived from an EMBL/GenBank/DDBJ whole genome shotgun (WGS) entry which is preliminary data.</text>
</comment>
<sequence length="127" mass="14472">LEIESPKNRYEVIIITDKSSDKSAEILARIKKEYRDRNIIIINTDKNTGGKGKSTALNIGFSKSKGEILAVYDADNTPEKEALKYLTQTLIKDDKLGAVRGKFRCRNKNENILTSFINIETLTFQWM</sequence>
<dbReference type="CDD" id="cd06423">
    <property type="entry name" value="CESA_like"/>
    <property type="match status" value="1"/>
</dbReference>
<proteinExistence type="inferred from homology"/>
<dbReference type="PANTHER" id="PTHR43630">
    <property type="entry name" value="POLY-BETA-1,6-N-ACETYL-D-GLUCOSAMINE SYNTHASE"/>
    <property type="match status" value="1"/>
</dbReference>
<evidence type="ECO:0000313" key="6">
    <source>
        <dbReference type="Proteomes" id="UP001288944"/>
    </source>
</evidence>
<dbReference type="InterPro" id="IPR029044">
    <property type="entry name" value="Nucleotide-diphossugar_trans"/>
</dbReference>
<gene>
    <name evidence="5" type="ORF">GNF83_22870</name>
</gene>
<comment type="similarity">
    <text evidence="1">Belongs to the glycosyltransferase 2 family.</text>
</comment>
<dbReference type="SUPFAM" id="SSF53448">
    <property type="entry name" value="Nucleotide-diphospho-sugar transferases"/>
    <property type="match status" value="1"/>
</dbReference>
<evidence type="ECO:0000256" key="3">
    <source>
        <dbReference type="ARBA" id="ARBA00022679"/>
    </source>
</evidence>
<dbReference type="EMBL" id="WNUR01001836">
    <property type="protein sequence ID" value="MDZ7543950.1"/>
    <property type="molecule type" value="Genomic_DNA"/>
</dbReference>
<feature type="non-terminal residue" evidence="5">
    <location>
        <position position="127"/>
    </location>
</feature>
<accession>A0AAW9KS98</accession>
<dbReference type="AlphaFoldDB" id="A0AAW9KS98"/>
<keyword evidence="2" id="KW-0328">Glycosyltransferase</keyword>
<reference evidence="5" key="1">
    <citation type="submission" date="2019-11" db="EMBL/GenBank/DDBJ databases">
        <title>Characterization of Clostridium perfringens isolates from swine manure treated agricultural soils.</title>
        <authorList>
            <person name="Wushke S.T."/>
        </authorList>
    </citation>
    <scope>NUCLEOTIDE SEQUENCE</scope>
    <source>
        <strain evidence="5">X62</strain>
    </source>
</reference>
<keyword evidence="3" id="KW-0808">Transferase</keyword>
<evidence type="ECO:0000259" key="4">
    <source>
        <dbReference type="Pfam" id="PF00535"/>
    </source>
</evidence>
<dbReference type="InterPro" id="IPR001173">
    <property type="entry name" value="Glyco_trans_2-like"/>
</dbReference>
<feature type="domain" description="Glycosyltransferase 2-like" evidence="4">
    <location>
        <begin position="6"/>
        <end position="106"/>
    </location>
</feature>
<evidence type="ECO:0000256" key="2">
    <source>
        <dbReference type="ARBA" id="ARBA00022676"/>
    </source>
</evidence>
<evidence type="ECO:0000256" key="1">
    <source>
        <dbReference type="ARBA" id="ARBA00006739"/>
    </source>
</evidence>
<protein>
    <submittedName>
        <fullName evidence="5">Glycosyltransferase</fullName>
    </submittedName>
</protein>
<organism evidence="5 6">
    <name type="scientific">Clostridium perfringens</name>
    <dbReference type="NCBI Taxonomy" id="1502"/>
    <lineage>
        <taxon>Bacteria</taxon>
        <taxon>Bacillati</taxon>
        <taxon>Bacillota</taxon>
        <taxon>Clostridia</taxon>
        <taxon>Eubacteriales</taxon>
        <taxon>Clostridiaceae</taxon>
        <taxon>Clostridium</taxon>
    </lineage>
</organism>
<evidence type="ECO:0000313" key="5">
    <source>
        <dbReference type="EMBL" id="MDZ7543950.1"/>
    </source>
</evidence>